<evidence type="ECO:0000313" key="10">
    <source>
        <dbReference type="Proteomes" id="UP000002613"/>
    </source>
</evidence>
<evidence type="ECO:0000256" key="6">
    <source>
        <dbReference type="ARBA" id="ARBA00047942"/>
    </source>
</evidence>
<feature type="domain" description="DNA methylase adenine-specific" evidence="8">
    <location>
        <begin position="230"/>
        <end position="545"/>
    </location>
</feature>
<dbReference type="InterPro" id="IPR038333">
    <property type="entry name" value="T1MK-like_N_sf"/>
</dbReference>
<comment type="catalytic activity">
    <reaction evidence="6">
        <text>a 2'-deoxyadenosine in DNA + S-adenosyl-L-methionine = an N(6)-methyl-2'-deoxyadenosine in DNA + S-adenosyl-L-homocysteine + H(+)</text>
        <dbReference type="Rhea" id="RHEA:15197"/>
        <dbReference type="Rhea" id="RHEA-COMP:12418"/>
        <dbReference type="Rhea" id="RHEA-COMP:12419"/>
        <dbReference type="ChEBI" id="CHEBI:15378"/>
        <dbReference type="ChEBI" id="CHEBI:57856"/>
        <dbReference type="ChEBI" id="CHEBI:59789"/>
        <dbReference type="ChEBI" id="CHEBI:90615"/>
        <dbReference type="ChEBI" id="CHEBI:90616"/>
        <dbReference type="EC" id="2.1.1.72"/>
    </reaction>
</comment>
<dbReference type="GO" id="GO:0008170">
    <property type="term" value="F:N-methyltransferase activity"/>
    <property type="evidence" value="ECO:0007669"/>
    <property type="project" value="InterPro"/>
</dbReference>
<dbReference type="GO" id="GO:0032259">
    <property type="term" value="P:methylation"/>
    <property type="evidence" value="ECO:0007669"/>
    <property type="project" value="UniProtKB-KW"/>
</dbReference>
<dbReference type="PaxDb" id="589924-Ferp_2186"/>
<proteinExistence type="predicted"/>
<sequence length="581" mass="67430">MWDQLSDVENWVKQRYIVLAKEFGNKPFRLEDAEKVLKKAGIETGNVKELLSILRKKGLLEVEKDPEDFRRSIYRLLFVEKSVSPTRDKLFRSLKAGADLIRGGVDYKVLLLFLFYKALSDKWNALVESFVSEGHTKTQAYLLANRKYYVLYDENEQKLLTWHEVTKKRETLTELANALTRISRLNEKLSDLEKLVEILGFKGFISEDNLHTIESIIQIFNTLDFSKLPYDVIGDAYMWILNYFAPQKAKEGENYTPIEIVKLVVNLLDIEVDEESGVVTVLDPALGSGSMLIVSRDYVREKYGKEGEDVLMLYGQERNEIMGVIAKMNLILHDIKNYEIFIGDSLANPRFPQCDYVVANPPWNQDYNVNGLIEDPKVKKIYTQFTSTLPPKNSMDWGWIQLMLYFARKKVGIILDNGALFRGGSEKRIREAIVRRDLIEAVVLLPEKLFYNTGAPGCVIIFNKNKPEERKGKILFINASNEYEKHPEVRRLNRLGEKNIEKIVDAYREFKDIKGFARVVSIEEIAKNDYNLNVTLYVTPIVEEEEIDVVEEWRELEKIEAERDEIKAKLSEYVSEIMRVW</sequence>
<reference evidence="9 10" key="2">
    <citation type="journal article" date="2011" name="Stand. Genomic Sci.">
        <title>Complete genome sequence of Ferroglobus placidus AEDII12DO.</title>
        <authorList>
            <person name="Anderson I."/>
            <person name="Risso C."/>
            <person name="Holmes D."/>
            <person name="Lucas S."/>
            <person name="Copeland A."/>
            <person name="Lapidus A."/>
            <person name="Cheng J.F."/>
            <person name="Bruce D."/>
            <person name="Goodwin L."/>
            <person name="Pitluck S."/>
            <person name="Saunders E."/>
            <person name="Brettin T."/>
            <person name="Detter J.C."/>
            <person name="Han C."/>
            <person name="Tapia R."/>
            <person name="Larimer F."/>
            <person name="Land M."/>
            <person name="Hauser L."/>
            <person name="Woyke T."/>
            <person name="Lovley D."/>
            <person name="Kyrpides N."/>
            <person name="Ivanova N."/>
        </authorList>
    </citation>
    <scope>NUCLEOTIDE SEQUENCE [LARGE SCALE GENOMIC DNA]</scope>
    <source>
        <strain evidence="10">DSM 10642 / AEDII12DO</strain>
    </source>
</reference>
<dbReference type="Pfam" id="PF02384">
    <property type="entry name" value="N6_Mtase"/>
    <property type="match status" value="1"/>
</dbReference>
<dbReference type="eggNOG" id="arCOG02632">
    <property type="taxonomic scope" value="Archaea"/>
</dbReference>
<organism evidence="9 10">
    <name type="scientific">Ferroglobus placidus (strain DSM 10642 / AEDII12DO)</name>
    <dbReference type="NCBI Taxonomy" id="589924"/>
    <lineage>
        <taxon>Archaea</taxon>
        <taxon>Methanobacteriati</taxon>
        <taxon>Methanobacteriota</taxon>
        <taxon>Archaeoglobi</taxon>
        <taxon>Archaeoglobales</taxon>
        <taxon>Archaeoglobaceae</taxon>
        <taxon>Ferroglobus</taxon>
    </lineage>
</organism>
<evidence type="ECO:0000256" key="5">
    <source>
        <dbReference type="ARBA" id="ARBA00022747"/>
    </source>
</evidence>
<dbReference type="REBASE" id="23987">
    <property type="entry name" value="M.FplHORF2186P"/>
</dbReference>
<evidence type="ECO:0000256" key="2">
    <source>
        <dbReference type="ARBA" id="ARBA00022603"/>
    </source>
</evidence>
<dbReference type="Gene3D" id="3.40.50.150">
    <property type="entry name" value="Vaccinia Virus protein VP39"/>
    <property type="match status" value="1"/>
</dbReference>
<dbReference type="InterPro" id="IPR051537">
    <property type="entry name" value="DNA_Adenine_Mtase"/>
</dbReference>
<accession>D3S0S4</accession>
<keyword evidence="4" id="KW-0949">S-adenosyl-L-methionine</keyword>
<dbReference type="Gene3D" id="1.20.1260.30">
    <property type="match status" value="1"/>
</dbReference>
<dbReference type="SUPFAM" id="SSF53335">
    <property type="entry name" value="S-adenosyl-L-methionine-dependent methyltransferases"/>
    <property type="match status" value="1"/>
</dbReference>
<dbReference type="InterPro" id="IPR003356">
    <property type="entry name" value="DNA_methylase_A-5"/>
</dbReference>
<reference evidence="10" key="1">
    <citation type="submission" date="2010-02" db="EMBL/GenBank/DDBJ databases">
        <title>Complete sequence of Ferroglobus placidus DSM 10642.</title>
        <authorList>
            <consortium name="US DOE Joint Genome Institute"/>
            <person name="Lucas S."/>
            <person name="Copeland A."/>
            <person name="Lapidus A."/>
            <person name="Cheng J.-F."/>
            <person name="Bruce D."/>
            <person name="Goodwin L."/>
            <person name="Pitluck S."/>
            <person name="Saunders E."/>
            <person name="Brettin T."/>
            <person name="Detter J.C."/>
            <person name="Han C."/>
            <person name="Tapia R."/>
            <person name="Larimer F."/>
            <person name="Land M."/>
            <person name="Hauser L."/>
            <person name="Kyrpides N."/>
            <person name="Ivanova N."/>
            <person name="Holmes D."/>
            <person name="Lovley D."/>
            <person name="Kyrpides N."/>
            <person name="Anderson I.J."/>
            <person name="Woyke T."/>
        </authorList>
    </citation>
    <scope>NUCLEOTIDE SEQUENCE [LARGE SCALE GENOMIC DNA]</scope>
    <source>
        <strain evidence="10">DSM 10642 / AEDII12DO</strain>
    </source>
</reference>
<keyword evidence="3" id="KW-0808">Transferase</keyword>
<keyword evidence="5" id="KW-0680">Restriction system</keyword>
<keyword evidence="2 9" id="KW-0489">Methyltransferase</keyword>
<dbReference type="HOGENOM" id="CLU_013049_4_2_2"/>
<gene>
    <name evidence="9" type="ordered locus">Ferp_2186</name>
</gene>
<dbReference type="STRING" id="589924.Ferp_2186"/>
<dbReference type="PANTHER" id="PTHR42933">
    <property type="entry name" value="SLR6095 PROTEIN"/>
    <property type="match status" value="1"/>
</dbReference>
<dbReference type="Proteomes" id="UP000002613">
    <property type="component" value="Chromosome"/>
</dbReference>
<dbReference type="GO" id="GO:0009307">
    <property type="term" value="P:DNA restriction-modification system"/>
    <property type="evidence" value="ECO:0007669"/>
    <property type="project" value="UniProtKB-KW"/>
</dbReference>
<name>D3S0S4_FERPA</name>
<dbReference type="GO" id="GO:0003677">
    <property type="term" value="F:DNA binding"/>
    <property type="evidence" value="ECO:0007669"/>
    <property type="project" value="InterPro"/>
</dbReference>
<keyword evidence="10" id="KW-1185">Reference proteome</keyword>
<keyword evidence="7" id="KW-0175">Coiled coil</keyword>
<evidence type="ECO:0000256" key="7">
    <source>
        <dbReference type="SAM" id="Coils"/>
    </source>
</evidence>
<evidence type="ECO:0000256" key="3">
    <source>
        <dbReference type="ARBA" id="ARBA00022679"/>
    </source>
</evidence>
<evidence type="ECO:0000313" key="9">
    <source>
        <dbReference type="EMBL" id="ADC66315.1"/>
    </source>
</evidence>
<protein>
    <recommendedName>
        <fullName evidence="1">site-specific DNA-methyltransferase (adenine-specific)</fullName>
        <ecNumber evidence="1">2.1.1.72</ecNumber>
    </recommendedName>
</protein>
<evidence type="ECO:0000256" key="1">
    <source>
        <dbReference type="ARBA" id="ARBA00011900"/>
    </source>
</evidence>
<dbReference type="GO" id="GO:0009007">
    <property type="term" value="F:site-specific DNA-methyltransferase (adenine-specific) activity"/>
    <property type="evidence" value="ECO:0007669"/>
    <property type="project" value="UniProtKB-EC"/>
</dbReference>
<dbReference type="PANTHER" id="PTHR42933:SF3">
    <property type="entry name" value="TYPE I RESTRICTION ENZYME MJAVIII METHYLASE SUBUNIT"/>
    <property type="match status" value="1"/>
</dbReference>
<dbReference type="InterPro" id="IPR029063">
    <property type="entry name" value="SAM-dependent_MTases_sf"/>
</dbReference>
<feature type="coiled-coil region" evidence="7">
    <location>
        <begin position="168"/>
        <end position="195"/>
    </location>
</feature>
<dbReference type="KEGG" id="fpl:Ferp_2186"/>
<dbReference type="EMBL" id="CP001899">
    <property type="protein sequence ID" value="ADC66315.1"/>
    <property type="molecule type" value="Genomic_DNA"/>
</dbReference>
<dbReference type="PRINTS" id="PR00507">
    <property type="entry name" value="N12N6MTFRASE"/>
</dbReference>
<dbReference type="AlphaFoldDB" id="D3S0S4"/>
<evidence type="ECO:0000259" key="8">
    <source>
        <dbReference type="Pfam" id="PF02384"/>
    </source>
</evidence>
<dbReference type="EC" id="2.1.1.72" evidence="1"/>
<evidence type="ECO:0000256" key="4">
    <source>
        <dbReference type="ARBA" id="ARBA00022691"/>
    </source>
</evidence>